<dbReference type="EMBL" id="CAJNOM010000061">
    <property type="protein sequence ID" value="CAF0954519.1"/>
    <property type="molecule type" value="Genomic_DNA"/>
</dbReference>
<comment type="subcellular location">
    <subcellularLocation>
        <location evidence="1">Mitochondrion</location>
    </subcellularLocation>
</comment>
<sequence>MKQVPNDGVLYKLVNRIECFIYIDLFIIVLEPNEASPANVDAAKMFRENREKFDDTAKRSFVQTLPRNVRLELDPEVNEQLKSDNRKLAFFKEHKGKFHHKSELPKKLEETINTILSDIEPQRLKADIKLLEDHLAERRLPIEQRELQTIAQNVIQNLMQTEPPINTLAMSPEQREQLNLGRQRELVKRLKTSIYHWQSLTFDEYKSKIYLATNFASHYAMLVQILNEIKQRERNFQPVRLLDFGSGTGSAMWAAMHVWGKKTFAEILNVDKSREMNKLSQLILQGGQENKAPMVNGVVYRQFMPHGRENVFDLVIADHTLFEFENRFERLKVLRSLWYNVKPNGFLILVERGTIHGYSAINEARENLLSRIAVPDQLTKENIDEINDEESSTEHDDSPVKTHNSPGHIFSPCPHESVCPKKELNIPCRISTRYRPLQIFDVKRNIPDYTTGQMSYIVLKKSERNQNDIYGTWPRIIEPIIDRKHHQHVRLCCPNGQYVNVPISKNKHGTGLHRLSHHAEPGDLFPVTGEVIEDESTKIKDDLIVSERSKRRAFRT</sequence>
<dbReference type="PANTHER" id="PTHR13184">
    <property type="entry name" value="37S RIBOSOMAL PROTEIN S22"/>
    <property type="match status" value="1"/>
</dbReference>
<evidence type="ECO:0000256" key="2">
    <source>
        <dbReference type="ARBA" id="ARBA00022723"/>
    </source>
</evidence>
<keyword evidence="4" id="KW-0408">Iron</keyword>
<proteinExistence type="predicted"/>
<dbReference type="GO" id="GO:0005763">
    <property type="term" value="C:mitochondrial small ribosomal subunit"/>
    <property type="evidence" value="ECO:0007669"/>
    <property type="project" value="TreeGrafter"/>
</dbReference>
<dbReference type="GO" id="GO:0046872">
    <property type="term" value="F:metal ion binding"/>
    <property type="evidence" value="ECO:0007669"/>
    <property type="project" value="UniProtKB-KW"/>
</dbReference>
<organism evidence="9 10">
    <name type="scientific">Adineta steineri</name>
    <dbReference type="NCBI Taxonomy" id="433720"/>
    <lineage>
        <taxon>Eukaryota</taxon>
        <taxon>Metazoa</taxon>
        <taxon>Spiralia</taxon>
        <taxon>Gnathifera</taxon>
        <taxon>Rotifera</taxon>
        <taxon>Eurotatoria</taxon>
        <taxon>Bdelloidea</taxon>
        <taxon>Adinetida</taxon>
        <taxon>Adinetidae</taxon>
        <taxon>Adineta</taxon>
    </lineage>
</organism>
<dbReference type="GO" id="GO:0003735">
    <property type="term" value="F:structural constituent of ribosome"/>
    <property type="evidence" value="ECO:0007669"/>
    <property type="project" value="TreeGrafter"/>
</dbReference>
<dbReference type="AlphaFoldDB" id="A0A814DLF5"/>
<protein>
    <submittedName>
        <fullName evidence="9">Uncharacterized protein</fullName>
    </submittedName>
</protein>
<dbReference type="GO" id="GO:0008168">
    <property type="term" value="F:methyltransferase activity"/>
    <property type="evidence" value="ECO:0007669"/>
    <property type="project" value="InterPro"/>
</dbReference>
<accession>A0A814DLF5</accession>
<dbReference type="OrthoDB" id="421327at2759"/>
<dbReference type="CDD" id="cd02440">
    <property type="entry name" value="AdoMet_MTases"/>
    <property type="match status" value="1"/>
</dbReference>
<dbReference type="GO" id="GO:0051536">
    <property type="term" value="F:iron-sulfur cluster binding"/>
    <property type="evidence" value="ECO:0007669"/>
    <property type="project" value="UniProtKB-KW"/>
</dbReference>
<dbReference type="InterPro" id="IPR016135">
    <property type="entry name" value="UBQ-conjugating_enzyme/RWD"/>
</dbReference>
<reference evidence="9" key="1">
    <citation type="submission" date="2021-02" db="EMBL/GenBank/DDBJ databases">
        <authorList>
            <person name="Nowell W R."/>
        </authorList>
    </citation>
    <scope>NUCLEOTIDE SEQUENCE</scope>
</reference>
<keyword evidence="10" id="KW-1185">Reference proteome</keyword>
<evidence type="ECO:0000256" key="4">
    <source>
        <dbReference type="ARBA" id="ARBA00023004"/>
    </source>
</evidence>
<keyword evidence="6" id="KW-0496">Mitochondrion</keyword>
<evidence type="ECO:0000313" key="9">
    <source>
        <dbReference type="EMBL" id="CAF0954519.1"/>
    </source>
</evidence>
<evidence type="ECO:0000256" key="3">
    <source>
        <dbReference type="ARBA" id="ARBA00022946"/>
    </source>
</evidence>
<dbReference type="SUPFAM" id="SSF53335">
    <property type="entry name" value="S-adenosyl-L-methionine-dependent methyltransferases"/>
    <property type="match status" value="1"/>
</dbReference>
<evidence type="ECO:0000313" key="10">
    <source>
        <dbReference type="Proteomes" id="UP000663832"/>
    </source>
</evidence>
<evidence type="ECO:0000256" key="8">
    <source>
        <dbReference type="SAM" id="MobiDB-lite"/>
    </source>
</evidence>
<dbReference type="InterPro" id="IPR015324">
    <property type="entry name" value="Ribosomal_Rsm22-like"/>
</dbReference>
<evidence type="ECO:0000256" key="6">
    <source>
        <dbReference type="ARBA" id="ARBA00023128"/>
    </source>
</evidence>
<name>A0A814DLF5_9BILA</name>
<feature type="region of interest" description="Disordered" evidence="8">
    <location>
        <begin position="387"/>
        <end position="407"/>
    </location>
</feature>
<evidence type="ECO:0000256" key="1">
    <source>
        <dbReference type="ARBA" id="ARBA00004173"/>
    </source>
</evidence>
<dbReference type="Pfam" id="PF09243">
    <property type="entry name" value="Rsm22"/>
    <property type="match status" value="2"/>
</dbReference>
<gene>
    <name evidence="9" type="ORF">QVE165_LOCUS12408</name>
</gene>
<dbReference type="GO" id="GO:0006412">
    <property type="term" value="P:translation"/>
    <property type="evidence" value="ECO:0007669"/>
    <property type="project" value="InterPro"/>
</dbReference>
<comment type="caution">
    <text evidence="9">The sequence shown here is derived from an EMBL/GenBank/DDBJ whole genome shotgun (WGS) entry which is preliminary data.</text>
</comment>
<keyword evidence="2" id="KW-0479">Metal-binding</keyword>
<comment type="function">
    <text evidence="7">Mitochondrial ribosome (mitoribosome) assembly factor. Binds at the interface of the head and body domains of the mitochondrial small ribosomal subunit (mt-SSU), occluding the mRNA channel and preventing compaction of the head domain towards the body. Probable inactive methyltransferase: retains the characteristic folding and ability to bind S-adenosyl-L-methionine, but it probably lost its methyltransferase activity.</text>
</comment>
<keyword evidence="5" id="KW-0411">Iron-sulfur</keyword>
<dbReference type="SUPFAM" id="SSF54495">
    <property type="entry name" value="UBC-like"/>
    <property type="match status" value="1"/>
</dbReference>
<dbReference type="InterPro" id="IPR029063">
    <property type="entry name" value="SAM-dependent_MTases_sf"/>
</dbReference>
<evidence type="ECO:0000256" key="7">
    <source>
        <dbReference type="ARBA" id="ARBA00045681"/>
    </source>
</evidence>
<dbReference type="Gene3D" id="3.40.50.150">
    <property type="entry name" value="Vaccinia Virus protein VP39"/>
    <property type="match status" value="1"/>
</dbReference>
<dbReference type="PANTHER" id="PTHR13184:SF5">
    <property type="entry name" value="METHYLTRANSFERASE-LIKE PROTEIN 17, MITOCHONDRIAL"/>
    <property type="match status" value="1"/>
</dbReference>
<dbReference type="Proteomes" id="UP000663832">
    <property type="component" value="Unassembled WGS sequence"/>
</dbReference>
<evidence type="ECO:0000256" key="5">
    <source>
        <dbReference type="ARBA" id="ARBA00023014"/>
    </source>
</evidence>
<keyword evidence="3" id="KW-0809">Transit peptide</keyword>
<dbReference type="InterPro" id="IPR052571">
    <property type="entry name" value="Mt_RNA_Methyltransferase"/>
</dbReference>